<dbReference type="AlphaFoldDB" id="A0A1Q2YBR4"/>
<evidence type="ECO:0000313" key="2">
    <source>
        <dbReference type="EMBL" id="GAV26975.1"/>
    </source>
</evidence>
<evidence type="ECO:0000256" key="1">
    <source>
        <dbReference type="ARBA" id="ARBA00006298"/>
    </source>
</evidence>
<reference evidence="2 3" key="1">
    <citation type="submission" date="2016-08" db="EMBL/GenBank/DDBJ databases">
        <title>Whole genome shotgun sequence of Pichia membranifaciens KS47-1.</title>
        <authorList>
            <person name="Konishi M."/>
            <person name="Ishida M."/>
            <person name="Arakawa T."/>
            <person name="Kato Y."/>
            <person name="Horiuchi J."/>
        </authorList>
    </citation>
    <scope>NUCLEOTIDE SEQUENCE [LARGE SCALE GENOMIC DNA]</scope>
    <source>
        <strain evidence="2 3">KS47-1</strain>
    </source>
</reference>
<evidence type="ECO:0000313" key="3">
    <source>
        <dbReference type="Proteomes" id="UP000186136"/>
    </source>
</evidence>
<protein>
    <submittedName>
        <fullName evidence="2">Uncharacterized protein</fullName>
    </submittedName>
</protein>
<dbReference type="EMBL" id="BDGI01000015">
    <property type="protein sequence ID" value="GAV26975.1"/>
    <property type="molecule type" value="Genomic_DNA"/>
</dbReference>
<organism evidence="2 3">
    <name type="scientific">Pichia membranifaciens</name>
    <dbReference type="NCBI Taxonomy" id="4926"/>
    <lineage>
        <taxon>Eukaryota</taxon>
        <taxon>Fungi</taxon>
        <taxon>Dikarya</taxon>
        <taxon>Ascomycota</taxon>
        <taxon>Saccharomycotina</taxon>
        <taxon>Pichiomycetes</taxon>
        <taxon>Pichiales</taxon>
        <taxon>Pichiaceae</taxon>
        <taxon>Pichia</taxon>
    </lineage>
</organism>
<dbReference type="OrthoDB" id="1874341at2759"/>
<comment type="caution">
    <text evidence="2">The sequence shown here is derived from an EMBL/GenBank/DDBJ whole genome shotgun (WGS) entry which is preliminary data.</text>
</comment>
<name>A0A1Q2YBR4_9ASCO</name>
<dbReference type="GO" id="GO:0031416">
    <property type="term" value="C:NatB complex"/>
    <property type="evidence" value="ECO:0007669"/>
    <property type="project" value="TreeGrafter"/>
</dbReference>
<dbReference type="Pfam" id="PF09797">
    <property type="entry name" value="NatB_MDM20"/>
    <property type="match status" value="1"/>
</dbReference>
<dbReference type="PANTHER" id="PTHR22767:SF3">
    <property type="entry name" value="N-ALPHA-ACETYLTRANSFERASE 25, NATB AUXILIARY SUBUNIT"/>
    <property type="match status" value="1"/>
</dbReference>
<dbReference type="Proteomes" id="UP000186136">
    <property type="component" value="Unassembled WGS sequence"/>
</dbReference>
<gene>
    <name evidence="2" type="ORF">PMKS-000436</name>
</gene>
<dbReference type="InterPro" id="IPR019183">
    <property type="entry name" value="NAA25_NatB_aux_su"/>
</dbReference>
<keyword evidence="3" id="KW-1185">Reference proteome</keyword>
<comment type="similarity">
    <text evidence="1">Belongs to the MDM20/NAA25 family.</text>
</comment>
<sequence length="876" mass="100945">MNNYQASSSGLEITRFISSYCRGLLKYLKYKLQVNKKMSTGFPLIDSALEVGNFKLALKLVDKKIVQQPNSSHNHACRCFILANAALSATDSTTAKDALAAALTLVGKTPSDPNSLDILDSTFRLLDYKPKDDIYEAAMRKYQSSNLAYEWFKKTIDNNDLVGMQKASMALSKVFKADTDNGRMVKFWAAATMTVVIYCCKDKDRLANGKDKLLATLGLKIIETVEQSFEKGLNAQQTFVKCELLVKKGSSKECLEELRSFLDKESDLELRLIFFEQLKKNELWDELYDSCVHYLVKIGVDDWDTWKLAILAAKKLHSMEKINKVINTYKVGRNSQLAKIEVLESSDVIGKKHAFHGYLNLYMHKLCCFLDLYHFLQNHILPAETILEILEERYTQQDLKSVVSEERIATENDLICLVNYIKIKTFIKPHLFMEREYFSTCCKYYDVTKHLQNKLVEFDYYAGFEFLILAIQSYFTINKDKVNTQTYFNLIVLIENALTKNSYEFHLQLWLAHMYSNTNLSSPLARIYQNLKIKNLQIDTLGSHFTNHISSKTRKNDLISAAMKFYSQNVAAELPPMVMSCFEHSTFSKLKGFLEFKIRVENSIFHVDTILKSIQNNRLREGDKVIEKIKADYIPSLKKVYHTLILDGSDVDLKLHDNGDRNILWACGDHQVHPVPQKFVESRFSCLVDIDYVSIWMLHELLIYDQHSRVWEDYKTRYLSLLENSINLKSFSSMEQVILSSLEWLLVKDTPLEPKIEEGPKDPLSAECNNYYFLLQDYEKVLSTIIKLSSPASFFGKKSKLAQVSKTHKLVKQKCRNIDRDELLVSTKGSIVKAKEATQNWFSTDEFGAQFNVSREFVNECYKTIEQDALTAVKEI</sequence>
<dbReference type="PANTHER" id="PTHR22767">
    <property type="entry name" value="N-TERMINAL ACETYLTRANSFERASE-RELATED"/>
    <property type="match status" value="1"/>
</dbReference>
<proteinExistence type="inferred from homology"/>
<accession>A0A1Q2YBR4</accession>